<evidence type="ECO:0008006" key="5">
    <source>
        <dbReference type="Google" id="ProtNLM"/>
    </source>
</evidence>
<proteinExistence type="predicted"/>
<evidence type="ECO:0000313" key="3">
    <source>
        <dbReference type="EMBL" id="KAF5754021.1"/>
    </source>
</evidence>
<name>A0A9K3DER2_HELAN</name>
<evidence type="ECO:0000313" key="4">
    <source>
        <dbReference type="Proteomes" id="UP000215914"/>
    </source>
</evidence>
<reference evidence="3" key="2">
    <citation type="submission" date="2020-06" db="EMBL/GenBank/DDBJ databases">
        <title>Helianthus annuus Genome sequencing and assembly Release 2.</title>
        <authorList>
            <person name="Gouzy J."/>
            <person name="Langlade N."/>
            <person name="Munos S."/>
        </authorList>
    </citation>
    <scope>NUCLEOTIDE SEQUENCE</scope>
    <source>
        <tissue evidence="3">Leaves</tissue>
    </source>
</reference>
<evidence type="ECO:0000256" key="2">
    <source>
        <dbReference type="SAM" id="SignalP"/>
    </source>
</evidence>
<evidence type="ECO:0000256" key="1">
    <source>
        <dbReference type="SAM" id="MobiDB-lite"/>
    </source>
</evidence>
<feature type="chain" id="PRO_5039910222" description="Secreted protein" evidence="2">
    <location>
        <begin position="23"/>
        <end position="92"/>
    </location>
</feature>
<feature type="signal peptide" evidence="2">
    <location>
        <begin position="1"/>
        <end position="22"/>
    </location>
</feature>
<reference evidence="3" key="1">
    <citation type="journal article" date="2017" name="Nature">
        <title>The sunflower genome provides insights into oil metabolism, flowering and Asterid evolution.</title>
        <authorList>
            <person name="Badouin H."/>
            <person name="Gouzy J."/>
            <person name="Grassa C.J."/>
            <person name="Murat F."/>
            <person name="Staton S.E."/>
            <person name="Cottret L."/>
            <person name="Lelandais-Briere C."/>
            <person name="Owens G.L."/>
            <person name="Carrere S."/>
            <person name="Mayjonade B."/>
            <person name="Legrand L."/>
            <person name="Gill N."/>
            <person name="Kane N.C."/>
            <person name="Bowers J.E."/>
            <person name="Hubner S."/>
            <person name="Bellec A."/>
            <person name="Berard A."/>
            <person name="Berges H."/>
            <person name="Blanchet N."/>
            <person name="Boniface M.C."/>
            <person name="Brunel D."/>
            <person name="Catrice O."/>
            <person name="Chaidir N."/>
            <person name="Claudel C."/>
            <person name="Donnadieu C."/>
            <person name="Faraut T."/>
            <person name="Fievet G."/>
            <person name="Helmstetter N."/>
            <person name="King M."/>
            <person name="Knapp S.J."/>
            <person name="Lai Z."/>
            <person name="Le Paslier M.C."/>
            <person name="Lippi Y."/>
            <person name="Lorenzon L."/>
            <person name="Mandel J.R."/>
            <person name="Marage G."/>
            <person name="Marchand G."/>
            <person name="Marquand E."/>
            <person name="Bret-Mestries E."/>
            <person name="Morien E."/>
            <person name="Nambeesan S."/>
            <person name="Nguyen T."/>
            <person name="Pegot-Espagnet P."/>
            <person name="Pouilly N."/>
            <person name="Raftis F."/>
            <person name="Sallet E."/>
            <person name="Schiex T."/>
            <person name="Thomas J."/>
            <person name="Vandecasteele C."/>
            <person name="Vares D."/>
            <person name="Vear F."/>
            <person name="Vautrin S."/>
            <person name="Crespi M."/>
            <person name="Mangin B."/>
            <person name="Burke J.M."/>
            <person name="Salse J."/>
            <person name="Munos S."/>
            <person name="Vincourt P."/>
            <person name="Rieseberg L.H."/>
            <person name="Langlade N.B."/>
        </authorList>
    </citation>
    <scope>NUCLEOTIDE SEQUENCE</scope>
    <source>
        <tissue evidence="3">Leaves</tissue>
    </source>
</reference>
<gene>
    <name evidence="3" type="ORF">HanXRQr2_Chr17g0786571</name>
</gene>
<comment type="caution">
    <text evidence="3">The sequence shown here is derived from an EMBL/GenBank/DDBJ whole genome shotgun (WGS) entry which is preliminary data.</text>
</comment>
<dbReference type="EMBL" id="MNCJ02000332">
    <property type="protein sequence ID" value="KAF5754021.1"/>
    <property type="molecule type" value="Genomic_DNA"/>
</dbReference>
<dbReference type="Proteomes" id="UP000215914">
    <property type="component" value="Unassembled WGS sequence"/>
</dbReference>
<dbReference type="Gramene" id="mRNA:HanXRQr2_Chr17g0786571">
    <property type="protein sequence ID" value="mRNA:HanXRQr2_Chr17g0786571"/>
    <property type="gene ID" value="HanXRQr2_Chr17g0786571"/>
</dbReference>
<sequence>MAAWFTLMSPLLILARVPTSNTGVFPVLLFSSRGPTLGRFSPKPDVFPKISHDMINRKRSTSLIGSHLSNHMDNPKVDLPNISRESLTTREG</sequence>
<accession>A0A9K3DER2</accession>
<feature type="region of interest" description="Disordered" evidence="1">
    <location>
        <begin position="65"/>
        <end position="92"/>
    </location>
</feature>
<keyword evidence="2" id="KW-0732">Signal</keyword>
<organism evidence="3 4">
    <name type="scientific">Helianthus annuus</name>
    <name type="common">Common sunflower</name>
    <dbReference type="NCBI Taxonomy" id="4232"/>
    <lineage>
        <taxon>Eukaryota</taxon>
        <taxon>Viridiplantae</taxon>
        <taxon>Streptophyta</taxon>
        <taxon>Embryophyta</taxon>
        <taxon>Tracheophyta</taxon>
        <taxon>Spermatophyta</taxon>
        <taxon>Magnoliopsida</taxon>
        <taxon>eudicotyledons</taxon>
        <taxon>Gunneridae</taxon>
        <taxon>Pentapetalae</taxon>
        <taxon>asterids</taxon>
        <taxon>campanulids</taxon>
        <taxon>Asterales</taxon>
        <taxon>Asteraceae</taxon>
        <taxon>Asteroideae</taxon>
        <taxon>Heliantheae alliance</taxon>
        <taxon>Heliantheae</taxon>
        <taxon>Helianthus</taxon>
    </lineage>
</organism>
<dbReference type="AlphaFoldDB" id="A0A9K3DER2"/>
<protein>
    <recommendedName>
        <fullName evidence="5">Secreted protein</fullName>
    </recommendedName>
</protein>
<keyword evidence="4" id="KW-1185">Reference proteome</keyword>